<keyword evidence="1" id="KW-0472">Membrane</keyword>
<dbReference type="Proteomes" id="UP000799441">
    <property type="component" value="Unassembled WGS sequence"/>
</dbReference>
<gene>
    <name evidence="2" type="ORF">K431DRAFT_100834</name>
</gene>
<evidence type="ECO:0000256" key="1">
    <source>
        <dbReference type="SAM" id="Phobius"/>
    </source>
</evidence>
<sequence length="160" mass="18116">MIRNVCPLDSTLCVIWTDGSGWRRRKRANLTLGSTMGSRRDCLMTVTATTTATVVVMVVMMMMMMMMMGDDGDDHDGDDYHHRYAYDDSYYDDMARAGETGAAAAYSTKPTAVPLRLKPSRTAPSHKSRARWWMSGMESTEPCRRYRTSYAIAMSRSYCD</sequence>
<reference evidence="2" key="1">
    <citation type="journal article" date="2020" name="Stud. Mycol.">
        <title>101 Dothideomycetes genomes: a test case for predicting lifestyles and emergence of pathogens.</title>
        <authorList>
            <person name="Haridas S."/>
            <person name="Albert R."/>
            <person name="Binder M."/>
            <person name="Bloem J."/>
            <person name="Labutti K."/>
            <person name="Salamov A."/>
            <person name="Andreopoulos B."/>
            <person name="Baker S."/>
            <person name="Barry K."/>
            <person name="Bills G."/>
            <person name="Bluhm B."/>
            <person name="Cannon C."/>
            <person name="Castanera R."/>
            <person name="Culley D."/>
            <person name="Daum C."/>
            <person name="Ezra D."/>
            <person name="Gonzalez J."/>
            <person name="Henrissat B."/>
            <person name="Kuo A."/>
            <person name="Liang C."/>
            <person name="Lipzen A."/>
            <person name="Lutzoni F."/>
            <person name="Magnuson J."/>
            <person name="Mondo S."/>
            <person name="Nolan M."/>
            <person name="Ohm R."/>
            <person name="Pangilinan J."/>
            <person name="Park H.-J."/>
            <person name="Ramirez L."/>
            <person name="Alfaro M."/>
            <person name="Sun H."/>
            <person name="Tritt A."/>
            <person name="Yoshinaga Y."/>
            <person name="Zwiers L.-H."/>
            <person name="Turgeon B."/>
            <person name="Goodwin S."/>
            <person name="Spatafora J."/>
            <person name="Crous P."/>
            <person name="Grigoriev I."/>
        </authorList>
    </citation>
    <scope>NUCLEOTIDE SEQUENCE</scope>
    <source>
        <strain evidence="2">CBS 116435</strain>
    </source>
</reference>
<evidence type="ECO:0000313" key="3">
    <source>
        <dbReference type="Proteomes" id="UP000799441"/>
    </source>
</evidence>
<feature type="transmembrane region" description="Helical" evidence="1">
    <location>
        <begin position="43"/>
        <end position="63"/>
    </location>
</feature>
<keyword evidence="1" id="KW-1133">Transmembrane helix</keyword>
<comment type="caution">
    <text evidence="2">The sequence shown here is derived from an EMBL/GenBank/DDBJ whole genome shotgun (WGS) entry which is preliminary data.</text>
</comment>
<evidence type="ECO:0000313" key="2">
    <source>
        <dbReference type="EMBL" id="KAF2725334.1"/>
    </source>
</evidence>
<proteinExistence type="predicted"/>
<dbReference type="AlphaFoldDB" id="A0A9P4QF82"/>
<dbReference type="EMBL" id="MU003768">
    <property type="protein sequence ID" value="KAF2725334.1"/>
    <property type="molecule type" value="Genomic_DNA"/>
</dbReference>
<organism evidence="2 3">
    <name type="scientific">Polychaeton citri CBS 116435</name>
    <dbReference type="NCBI Taxonomy" id="1314669"/>
    <lineage>
        <taxon>Eukaryota</taxon>
        <taxon>Fungi</taxon>
        <taxon>Dikarya</taxon>
        <taxon>Ascomycota</taxon>
        <taxon>Pezizomycotina</taxon>
        <taxon>Dothideomycetes</taxon>
        <taxon>Dothideomycetidae</taxon>
        <taxon>Capnodiales</taxon>
        <taxon>Capnodiaceae</taxon>
        <taxon>Polychaeton</taxon>
    </lineage>
</organism>
<keyword evidence="3" id="KW-1185">Reference proteome</keyword>
<keyword evidence="1" id="KW-0812">Transmembrane</keyword>
<name>A0A9P4QF82_9PEZI</name>
<accession>A0A9P4QF82</accession>
<protein>
    <submittedName>
        <fullName evidence="2">Uncharacterized protein</fullName>
    </submittedName>
</protein>